<dbReference type="PANTHER" id="PTHR32322:SF18">
    <property type="entry name" value="S-ADENOSYLMETHIONINE_S-ADENOSYLHOMOCYSTEINE TRANSPORTER"/>
    <property type="match status" value="1"/>
</dbReference>
<dbReference type="RefSeq" id="WP_348944330.1">
    <property type="nucleotide sequence ID" value="NZ_CP157355.1"/>
</dbReference>
<feature type="transmembrane region" description="Helical" evidence="6">
    <location>
        <begin position="220"/>
        <end position="237"/>
    </location>
</feature>
<name>A0AAU7F802_9NEIS</name>
<dbReference type="SUPFAM" id="SSF103481">
    <property type="entry name" value="Multidrug resistance efflux transporter EmrE"/>
    <property type="match status" value="2"/>
</dbReference>
<feature type="transmembrane region" description="Helical" evidence="6">
    <location>
        <begin position="69"/>
        <end position="86"/>
    </location>
</feature>
<feature type="domain" description="EamA" evidence="7">
    <location>
        <begin position="154"/>
        <end position="289"/>
    </location>
</feature>
<accession>A0AAU7F802</accession>
<organism evidence="8">
    <name type="scientific">Chitinibacter mangrovi</name>
    <dbReference type="NCBI Taxonomy" id="3153927"/>
    <lineage>
        <taxon>Bacteria</taxon>
        <taxon>Pseudomonadati</taxon>
        <taxon>Pseudomonadota</taxon>
        <taxon>Betaproteobacteria</taxon>
        <taxon>Neisseriales</taxon>
        <taxon>Chitinibacteraceae</taxon>
        <taxon>Chitinibacter</taxon>
    </lineage>
</organism>
<keyword evidence="5 6" id="KW-0472">Membrane</keyword>
<keyword evidence="2" id="KW-1003">Cell membrane</keyword>
<keyword evidence="3 6" id="KW-0812">Transmembrane</keyword>
<evidence type="ECO:0000256" key="3">
    <source>
        <dbReference type="ARBA" id="ARBA00022692"/>
    </source>
</evidence>
<feature type="transmembrane region" description="Helical" evidence="6">
    <location>
        <begin position="157"/>
        <end position="177"/>
    </location>
</feature>
<dbReference type="KEGG" id="cmav:ABHF33_12895"/>
<dbReference type="InterPro" id="IPR000620">
    <property type="entry name" value="EamA_dom"/>
</dbReference>
<dbReference type="InterPro" id="IPR050638">
    <property type="entry name" value="AA-Vitamin_Transporters"/>
</dbReference>
<feature type="transmembrane region" description="Helical" evidence="6">
    <location>
        <begin position="189"/>
        <end position="208"/>
    </location>
</feature>
<keyword evidence="4 6" id="KW-1133">Transmembrane helix</keyword>
<dbReference type="Pfam" id="PF00892">
    <property type="entry name" value="EamA"/>
    <property type="match status" value="2"/>
</dbReference>
<dbReference type="InterPro" id="IPR037185">
    <property type="entry name" value="EmrE-like"/>
</dbReference>
<evidence type="ECO:0000256" key="4">
    <source>
        <dbReference type="ARBA" id="ARBA00022989"/>
    </source>
</evidence>
<feature type="transmembrane region" description="Helical" evidence="6">
    <location>
        <begin position="249"/>
        <end position="268"/>
    </location>
</feature>
<evidence type="ECO:0000256" key="1">
    <source>
        <dbReference type="ARBA" id="ARBA00004651"/>
    </source>
</evidence>
<evidence type="ECO:0000256" key="6">
    <source>
        <dbReference type="SAM" id="Phobius"/>
    </source>
</evidence>
<evidence type="ECO:0000256" key="2">
    <source>
        <dbReference type="ARBA" id="ARBA00022475"/>
    </source>
</evidence>
<feature type="transmembrane region" description="Helical" evidence="6">
    <location>
        <begin position="274"/>
        <end position="290"/>
    </location>
</feature>
<evidence type="ECO:0000313" key="8">
    <source>
        <dbReference type="EMBL" id="XBL99955.1"/>
    </source>
</evidence>
<feature type="transmembrane region" description="Helical" evidence="6">
    <location>
        <begin position="98"/>
        <end position="116"/>
    </location>
</feature>
<comment type="subcellular location">
    <subcellularLocation>
        <location evidence="1">Cell membrane</location>
        <topology evidence="1">Multi-pass membrane protein</topology>
    </subcellularLocation>
</comment>
<gene>
    <name evidence="8" type="ORF">ABHF33_12895</name>
</gene>
<protein>
    <submittedName>
        <fullName evidence="8">DMT family transporter</fullName>
    </submittedName>
</protein>
<evidence type="ECO:0000256" key="5">
    <source>
        <dbReference type="ARBA" id="ARBA00023136"/>
    </source>
</evidence>
<feature type="domain" description="EamA" evidence="7">
    <location>
        <begin position="11"/>
        <end position="142"/>
    </location>
</feature>
<feature type="transmembrane region" description="Helical" evidence="6">
    <location>
        <begin position="40"/>
        <end position="57"/>
    </location>
</feature>
<dbReference type="EMBL" id="CP157355">
    <property type="protein sequence ID" value="XBL99955.1"/>
    <property type="molecule type" value="Genomic_DNA"/>
</dbReference>
<evidence type="ECO:0000259" key="7">
    <source>
        <dbReference type="Pfam" id="PF00892"/>
    </source>
</evidence>
<dbReference type="GO" id="GO:0005886">
    <property type="term" value="C:plasma membrane"/>
    <property type="evidence" value="ECO:0007669"/>
    <property type="project" value="UniProtKB-SubCell"/>
</dbReference>
<reference evidence="8" key="1">
    <citation type="submission" date="2024-05" db="EMBL/GenBank/DDBJ databases">
        <authorList>
            <person name="Yang L."/>
            <person name="Pan L."/>
        </authorList>
    </citation>
    <scope>NUCLEOTIDE SEQUENCE</scope>
    <source>
        <strain evidence="8">FCG-7</strain>
    </source>
</reference>
<feature type="transmembrane region" description="Helical" evidence="6">
    <location>
        <begin position="128"/>
        <end position="151"/>
    </location>
</feature>
<sequence length="300" mass="33246">MTSKFKDARLLGHLLVLFCVLVWGITFVSTKILLQWRSPVEIALDRFVLAYLLLLLMQPVFKRPNWREELYFFGLGLFGVTLYFLTENIALQYTQASSVGLLVSSAPLLTAFFAHFTTHDEKLSQRLIIGSLIALAGVALVMFNGSVILQLNPLGDILALSAGAAWAVYCLLLKRAGQRYGYLYLTRQIFFYGILTLLPAAWLMHYRLDLSLWLDPLQGGNMLFLGIVASALCYVAWNKAVGIIGAVKASNYIYLIPMVTMLTAVVILDERITLVGASGAAMILLGVYFAEHGLGLPSRK</sequence>
<feature type="transmembrane region" description="Helical" evidence="6">
    <location>
        <begin position="12"/>
        <end position="34"/>
    </location>
</feature>
<proteinExistence type="predicted"/>
<dbReference type="PANTHER" id="PTHR32322">
    <property type="entry name" value="INNER MEMBRANE TRANSPORTER"/>
    <property type="match status" value="1"/>
</dbReference>
<dbReference type="AlphaFoldDB" id="A0AAU7F802"/>